<dbReference type="PROSITE" id="PS52016">
    <property type="entry name" value="TONB_DEPENDENT_REC_3"/>
    <property type="match status" value="1"/>
</dbReference>
<reference evidence="9 10" key="1">
    <citation type="submission" date="2018-04" db="EMBL/GenBank/DDBJ databases">
        <title>Complete genome uncultured novel isolate.</title>
        <authorList>
            <person name="Merlino G."/>
        </authorList>
    </citation>
    <scope>NUCLEOTIDE SEQUENCE [LARGE SCALE GENOMIC DNA]</scope>
    <source>
        <strain evidence="10">R1DC9</strain>
    </source>
</reference>
<dbReference type="Pfam" id="PF07715">
    <property type="entry name" value="Plug"/>
    <property type="match status" value="1"/>
</dbReference>
<dbReference type="NCBIfam" id="TIGR04057">
    <property type="entry name" value="SusC_RagA_signa"/>
    <property type="match status" value="1"/>
</dbReference>
<evidence type="ECO:0000256" key="1">
    <source>
        <dbReference type="ARBA" id="ARBA00004571"/>
    </source>
</evidence>
<evidence type="ECO:0000256" key="6">
    <source>
        <dbReference type="ARBA" id="ARBA00023237"/>
    </source>
</evidence>
<name>A0A4D7KBH2_9BACT</name>
<accession>A0A4D7KBH2</accession>
<dbReference type="EMBL" id="CP028923">
    <property type="protein sequence ID" value="QCK16778.1"/>
    <property type="molecule type" value="Genomic_DNA"/>
</dbReference>
<dbReference type="Gene3D" id="2.60.40.1120">
    <property type="entry name" value="Carboxypeptidase-like, regulatory domain"/>
    <property type="match status" value="1"/>
</dbReference>
<dbReference type="InterPro" id="IPR039426">
    <property type="entry name" value="TonB-dep_rcpt-like"/>
</dbReference>
<dbReference type="InterPro" id="IPR036942">
    <property type="entry name" value="Beta-barrel_TonB_sf"/>
</dbReference>
<sequence length="1065" mass="116806">MFKIFELRSSIGKKVKLKPFFMKKIYVLLIVLLAFLPGYAQERVVTGKVIDDDTGEAIPGVNIVIKGTGTGTTTDLDGQYSLSVPGSESVLVFSFIGMKSQEEVVGARSTIDVALEPQVQTLDEVVVTGVGIERQSRALGYATQTLKNEEITKTANPNLLTGLQGKVAGVQINQATGSLGGASRIVVRGPTSLTNGNQPLFVIDGIPIDNTQRQGEGADLRSGVSFSNTGIDINPDDIESMNVLKGPSAAALYGSRAANGVILITTKSGAGAGKKMAVTVNSSVTWENVLKYPDFQETYAVGSRGVYNPEGFIGWGPEFMGQLVRNPNNEWEGQPDSVALTAKDQFLKQFLQTGRTLNNNIAIQGGDKDLNYRLSFTNANSEGIVPNTDLNRNTVSVRAGAKLANNFRSDFSINYTATSSDNLPPAGQTQQSFMWQALYTGVDLDISPWTTYEAPDGSQLEYGSGFWNNPYWVVNKNTTSQRRDRINGRILLAYEFMEGLELVARVGADVYKDNRKRRIAINTVGDTDGGFYEDQYNYVQTNTDVFLNINQDISQDFNITAIIGVNDNRREIKNLFSQANAIVVPNLYNFSNIDGQPNSVNDITERRLVGVYGDVTVGYKNWAFLTLTARNDWSSTLPEGNNSFFYPAINGSLILTEAFPELESQAVSYIKLRGNWGQVGNDANPYVLQSVFDQATTFDGLFNGIEFPFRGVTGFRAGNRIGTPNLEPEITTSWEIGANIGLLEDRLTLDFSYFNSKSENQIFDVNIAPSSGYTTVTRNAGLMTNEGIEVLLTGTPIRSASGFRWDVSFNFTQIDNNVEELFGDLEQLNIGRAGFVSVSSVAYLDRSYPVIYGSPFERSPQGEIVVNQETGLPVADQPQPVASVIPDWNMGIRNNFSFKGVDLSILFEIRKGGSIYSSSVAHWRTNGFAEETLLGRETGVVFNGVNKIEGDNGEISYTDNQTVVDNQSFWTGFGLFRDTELGLIDASFLKLREVSLGYNLPSSLLNKTPFGQVYISVVGRNLWMITPNPYIDPEVSMFGAADNSGYEYATIPTTKSWGFNLKFSF</sequence>
<evidence type="ECO:0000313" key="9">
    <source>
        <dbReference type="EMBL" id="QCK16778.1"/>
    </source>
</evidence>
<gene>
    <name evidence="9" type="ORF">DCC35_19595</name>
</gene>
<dbReference type="Gene3D" id="2.170.130.10">
    <property type="entry name" value="TonB-dependent receptor, plug domain"/>
    <property type="match status" value="1"/>
</dbReference>
<proteinExistence type="inferred from homology"/>
<feature type="domain" description="TonB-dependent receptor plug" evidence="8">
    <location>
        <begin position="139"/>
        <end position="261"/>
    </location>
</feature>
<dbReference type="InterPro" id="IPR023996">
    <property type="entry name" value="TonB-dep_OMP_SusC/RagA"/>
</dbReference>
<evidence type="ECO:0000256" key="3">
    <source>
        <dbReference type="ARBA" id="ARBA00022452"/>
    </source>
</evidence>
<dbReference type="Proteomes" id="UP000298616">
    <property type="component" value="Chromosome"/>
</dbReference>
<keyword evidence="5 7" id="KW-0472">Membrane</keyword>
<keyword evidence="6 7" id="KW-0998">Cell outer membrane</keyword>
<dbReference type="GO" id="GO:0009279">
    <property type="term" value="C:cell outer membrane"/>
    <property type="evidence" value="ECO:0007669"/>
    <property type="project" value="UniProtKB-SubCell"/>
</dbReference>
<dbReference type="NCBIfam" id="TIGR04056">
    <property type="entry name" value="OMP_RagA_SusC"/>
    <property type="match status" value="1"/>
</dbReference>
<keyword evidence="10" id="KW-1185">Reference proteome</keyword>
<evidence type="ECO:0000313" key="10">
    <source>
        <dbReference type="Proteomes" id="UP000298616"/>
    </source>
</evidence>
<evidence type="ECO:0000256" key="5">
    <source>
        <dbReference type="ARBA" id="ARBA00023136"/>
    </source>
</evidence>
<dbReference type="InterPro" id="IPR037066">
    <property type="entry name" value="Plug_dom_sf"/>
</dbReference>
<keyword evidence="3 7" id="KW-1134">Transmembrane beta strand</keyword>
<dbReference type="Pfam" id="PF13715">
    <property type="entry name" value="CarbopepD_reg_2"/>
    <property type="match status" value="1"/>
</dbReference>
<evidence type="ECO:0000256" key="4">
    <source>
        <dbReference type="ARBA" id="ARBA00022692"/>
    </source>
</evidence>
<dbReference type="InterPro" id="IPR008969">
    <property type="entry name" value="CarboxyPept-like_regulatory"/>
</dbReference>
<keyword evidence="2 7" id="KW-0813">Transport</keyword>
<evidence type="ECO:0000259" key="8">
    <source>
        <dbReference type="Pfam" id="PF07715"/>
    </source>
</evidence>
<comment type="subcellular location">
    <subcellularLocation>
        <location evidence="1 7">Cell outer membrane</location>
        <topology evidence="1 7">Multi-pass membrane protein</topology>
    </subcellularLocation>
</comment>
<protein>
    <submittedName>
        <fullName evidence="9">SusC/RagA family TonB-linked outer membrane protein</fullName>
    </submittedName>
</protein>
<dbReference type="Gene3D" id="2.40.170.20">
    <property type="entry name" value="TonB-dependent receptor, beta-barrel domain"/>
    <property type="match status" value="1"/>
</dbReference>
<dbReference type="InterPro" id="IPR012910">
    <property type="entry name" value="Plug_dom"/>
</dbReference>
<organism evidence="9 10">
    <name type="scientific">Mangrovivirga cuniculi</name>
    <dbReference type="NCBI Taxonomy" id="2715131"/>
    <lineage>
        <taxon>Bacteria</taxon>
        <taxon>Pseudomonadati</taxon>
        <taxon>Bacteroidota</taxon>
        <taxon>Cytophagia</taxon>
        <taxon>Cytophagales</taxon>
        <taxon>Mangrovivirgaceae</taxon>
        <taxon>Mangrovivirga</taxon>
    </lineage>
</organism>
<evidence type="ECO:0000256" key="2">
    <source>
        <dbReference type="ARBA" id="ARBA00022448"/>
    </source>
</evidence>
<evidence type="ECO:0000256" key="7">
    <source>
        <dbReference type="PROSITE-ProRule" id="PRU01360"/>
    </source>
</evidence>
<dbReference type="KEGG" id="fpf:DCC35_19595"/>
<dbReference type="SUPFAM" id="SSF56935">
    <property type="entry name" value="Porins"/>
    <property type="match status" value="1"/>
</dbReference>
<keyword evidence="4 7" id="KW-0812">Transmembrane</keyword>
<dbReference type="InterPro" id="IPR023997">
    <property type="entry name" value="TonB-dep_OMP_SusC/RagA_CS"/>
</dbReference>
<comment type="similarity">
    <text evidence="7">Belongs to the TonB-dependent receptor family.</text>
</comment>
<dbReference type="AlphaFoldDB" id="A0A4D7KBH2"/>
<dbReference type="SUPFAM" id="SSF49464">
    <property type="entry name" value="Carboxypeptidase regulatory domain-like"/>
    <property type="match status" value="1"/>
</dbReference>